<dbReference type="SMART" id="SM00860">
    <property type="entry name" value="SMI1_KNR4"/>
    <property type="match status" value="1"/>
</dbReference>
<dbReference type="Gene3D" id="3.40.1580.10">
    <property type="entry name" value="SMI1/KNR4-like"/>
    <property type="match status" value="1"/>
</dbReference>
<evidence type="ECO:0000259" key="2">
    <source>
        <dbReference type="SMART" id="SM00860"/>
    </source>
</evidence>
<evidence type="ECO:0000313" key="3">
    <source>
        <dbReference type="EMBL" id="MFC5663375.1"/>
    </source>
</evidence>
<organism evidence="3 4">
    <name type="scientific">Kitasatospora misakiensis</name>
    <dbReference type="NCBI Taxonomy" id="67330"/>
    <lineage>
        <taxon>Bacteria</taxon>
        <taxon>Bacillati</taxon>
        <taxon>Actinomycetota</taxon>
        <taxon>Actinomycetes</taxon>
        <taxon>Kitasatosporales</taxon>
        <taxon>Streptomycetaceae</taxon>
        <taxon>Kitasatospora</taxon>
    </lineage>
</organism>
<dbReference type="RefSeq" id="WP_380225033.1">
    <property type="nucleotide sequence ID" value="NZ_JBHSOF010000009.1"/>
</dbReference>
<keyword evidence="4" id="KW-1185">Reference proteome</keyword>
<dbReference type="InterPro" id="IPR018958">
    <property type="entry name" value="Knr4/Smi1-like_dom"/>
</dbReference>
<reference evidence="4" key="1">
    <citation type="journal article" date="2019" name="Int. J. Syst. Evol. Microbiol.">
        <title>The Global Catalogue of Microorganisms (GCM) 10K type strain sequencing project: providing services to taxonomists for standard genome sequencing and annotation.</title>
        <authorList>
            <consortium name="The Broad Institute Genomics Platform"/>
            <consortium name="The Broad Institute Genome Sequencing Center for Infectious Disease"/>
            <person name="Wu L."/>
            <person name="Ma J."/>
        </authorList>
    </citation>
    <scope>NUCLEOTIDE SEQUENCE [LARGE SCALE GENOMIC DNA]</scope>
    <source>
        <strain evidence="4">CGMCC 4.1437</strain>
    </source>
</reference>
<dbReference type="SUPFAM" id="SSF160631">
    <property type="entry name" value="SMI1/KNR4-like"/>
    <property type="match status" value="1"/>
</dbReference>
<feature type="region of interest" description="Disordered" evidence="1">
    <location>
        <begin position="460"/>
        <end position="480"/>
    </location>
</feature>
<comment type="caution">
    <text evidence="3">The sequence shown here is derived from an EMBL/GenBank/DDBJ whole genome shotgun (WGS) entry which is preliminary data.</text>
</comment>
<dbReference type="Proteomes" id="UP001595975">
    <property type="component" value="Unassembled WGS sequence"/>
</dbReference>
<feature type="domain" description="Knr4/Smi1-like" evidence="2">
    <location>
        <begin position="46"/>
        <end position="168"/>
    </location>
</feature>
<dbReference type="Pfam" id="PF09346">
    <property type="entry name" value="SMI1_KNR4"/>
    <property type="match status" value="1"/>
</dbReference>
<accession>A0ABW0WYP4</accession>
<proteinExistence type="predicted"/>
<sequence length="660" mass="70394">MTEQTFDWRSFLVRWSEDWAGACTDPAELREDDVAAWRARWLGFDAAPPARIAAAEAELGCVLPPSYREFLAVSDGWRQAGGFVYRLAGTDGARWHRDAWGVAEYFDEGEPAGMWERALQLDVESDLTLVLLDPGDVDEDGEWAVYCYASWRAAPPERYASFRAFMVAMHQEFHSLAVSRHGAEFANATTREQDARVDAARLDALAGAYERAEEVLAEAVAFSRPRARGLLDQVRPFGSARPGPTFGELPRDPLFLTEVVPVLAAQHVRSGRDAAMWGHRVGPEPGDLRTAADEVLRQVREGGYRYAASGPFGAAVDRAREQARWGGTGAAWRTLRAAFPQWTPLGPDHLAPVGLLADPLLGPLVSPERWRDLLAVPRGDAALRAPAGVAEPVADADEAPGEGPGEGDGLAWLVAVPRSAGGFGAYRFVLVEGVAPAGLPAVLGGEGAVLDPPTSRWEVDAVRSRPGSPSRSQSRSPEQGFGALRVVSSEDPRPALVGHAGADGGAGWSFAFDPQAPSWPAEHLPAPAVAASGRTGGRALAVFAVPQQDFFHLSVAEGGAERYGFTVRGSEITRSGPEPVPCALDPDRYFGPDASDGGSGGLLTALGTEFGVGLPRFALTEGRLHSFADPSWTPPRLPGEGYLTISFGLLEEADQSPGTS</sequence>
<feature type="compositionally biased region" description="Low complexity" evidence="1">
    <location>
        <begin position="464"/>
        <end position="477"/>
    </location>
</feature>
<protein>
    <submittedName>
        <fullName evidence="3">SMI1/KNR4 family protein</fullName>
    </submittedName>
</protein>
<dbReference type="EMBL" id="JBHSOF010000009">
    <property type="protein sequence ID" value="MFC5663375.1"/>
    <property type="molecule type" value="Genomic_DNA"/>
</dbReference>
<name>A0ABW0WYP4_9ACTN</name>
<dbReference type="InterPro" id="IPR037883">
    <property type="entry name" value="Knr4/Smi1-like_sf"/>
</dbReference>
<gene>
    <name evidence="3" type="ORF">ACFP3U_10340</name>
</gene>
<evidence type="ECO:0000256" key="1">
    <source>
        <dbReference type="SAM" id="MobiDB-lite"/>
    </source>
</evidence>
<evidence type="ECO:0000313" key="4">
    <source>
        <dbReference type="Proteomes" id="UP001595975"/>
    </source>
</evidence>